<evidence type="ECO:0000313" key="8">
    <source>
        <dbReference type="Proteomes" id="UP000006238"/>
    </source>
</evidence>
<dbReference type="GO" id="GO:0015081">
    <property type="term" value="F:sodium ion transmembrane transporter activity"/>
    <property type="evidence" value="ECO:0007669"/>
    <property type="project" value="InterPro"/>
</dbReference>
<dbReference type="Pfam" id="PF04277">
    <property type="entry name" value="OAD_gamma"/>
    <property type="match status" value="1"/>
</dbReference>
<protein>
    <submittedName>
        <fullName evidence="7">Oxaloacetate decarboxylase, gamma chain</fullName>
    </submittedName>
</protein>
<name>D4RWR3_9FIRM</name>
<sequence>MNLAMILMESMATRLKDAGINTLICICVVFAVLIFISLVISLFSFIPKAEAAAARKKARKIEEKELAAKAVDNAVSQIETKETEVSEVIEEPENLTDDLELVAVIAAAIAASQNAVSTDGFVVRSIRKVRR</sequence>
<dbReference type="InterPro" id="IPR005899">
    <property type="entry name" value="Na_pump_deCOase"/>
</dbReference>
<evidence type="ECO:0000256" key="6">
    <source>
        <dbReference type="SAM" id="Phobius"/>
    </source>
</evidence>
<comment type="caution">
    <text evidence="7">The sequence shown here is derived from an EMBL/GenBank/DDBJ whole genome shotgun (WGS) entry which is preliminary data.</text>
</comment>
<accession>D4RWR3</accession>
<proteinExistence type="predicted"/>
<dbReference type="HOGENOM" id="CLU_1923679_0_0_9"/>
<keyword evidence="3 6" id="KW-0812">Transmembrane</keyword>
<dbReference type="STRING" id="45851.BHV86_06285"/>
<evidence type="ECO:0000256" key="4">
    <source>
        <dbReference type="ARBA" id="ARBA00022989"/>
    </source>
</evidence>
<keyword evidence="2" id="KW-1003">Cell membrane</keyword>
<evidence type="ECO:0000313" key="7">
    <source>
        <dbReference type="EMBL" id="EFF69587.1"/>
    </source>
</evidence>
<feature type="transmembrane region" description="Helical" evidence="6">
    <location>
        <begin position="20"/>
        <end position="46"/>
    </location>
</feature>
<dbReference type="RefSeq" id="WP_005600681.1">
    <property type="nucleotide sequence ID" value="NZ_GG663519.1"/>
</dbReference>
<evidence type="ECO:0000256" key="3">
    <source>
        <dbReference type="ARBA" id="ARBA00022692"/>
    </source>
</evidence>
<gene>
    <name evidence="7" type="ORF">BUTYVIB_00100</name>
</gene>
<keyword evidence="8" id="KW-1185">Reference proteome</keyword>
<dbReference type="GeneID" id="98918468"/>
<dbReference type="eggNOG" id="ENOG5032RW6">
    <property type="taxonomic scope" value="Bacteria"/>
</dbReference>
<keyword evidence="5 6" id="KW-0472">Membrane</keyword>
<dbReference type="EMBL" id="ABWN01000017">
    <property type="protein sequence ID" value="EFF69587.1"/>
    <property type="molecule type" value="Genomic_DNA"/>
</dbReference>
<evidence type="ECO:0000256" key="5">
    <source>
        <dbReference type="ARBA" id="ARBA00023136"/>
    </source>
</evidence>
<dbReference type="GO" id="GO:0005886">
    <property type="term" value="C:plasma membrane"/>
    <property type="evidence" value="ECO:0007669"/>
    <property type="project" value="UniProtKB-SubCell"/>
</dbReference>
<dbReference type="AlphaFoldDB" id="D4RWR3"/>
<evidence type="ECO:0000256" key="2">
    <source>
        <dbReference type="ARBA" id="ARBA00022475"/>
    </source>
</evidence>
<reference evidence="7 8" key="1">
    <citation type="submission" date="2010-02" db="EMBL/GenBank/DDBJ databases">
        <authorList>
            <person name="Weinstock G."/>
            <person name="Sodergren E."/>
            <person name="Clifton S."/>
            <person name="Fulton L."/>
            <person name="Fulton B."/>
            <person name="Courtney L."/>
            <person name="Fronick C."/>
            <person name="Harrison M."/>
            <person name="Strong C."/>
            <person name="Farmer C."/>
            <person name="Delahaunty K."/>
            <person name="Markovic C."/>
            <person name="Hall O."/>
            <person name="Minx P."/>
            <person name="Tomlinson C."/>
            <person name="Mitreva M."/>
            <person name="Nelson J."/>
            <person name="Hou S."/>
            <person name="Wollam A."/>
            <person name="Pepin K.H."/>
            <person name="Johnson M."/>
            <person name="Bhonagiri V."/>
            <person name="Zhang X."/>
            <person name="Suruliraj S."/>
            <person name="Warren W."/>
            <person name="Chinwalla A."/>
            <person name="Mardis E.R."/>
            <person name="Wilson R.K."/>
        </authorList>
    </citation>
    <scope>NUCLEOTIDE SEQUENCE [LARGE SCALE GENOMIC DNA]</scope>
    <source>
        <strain evidence="7 8">DSM 2876</strain>
    </source>
</reference>
<dbReference type="Proteomes" id="UP000006238">
    <property type="component" value="Unassembled WGS sequence"/>
</dbReference>
<evidence type="ECO:0000256" key="1">
    <source>
        <dbReference type="ARBA" id="ARBA00004236"/>
    </source>
</evidence>
<comment type="subcellular location">
    <subcellularLocation>
        <location evidence="1">Cell membrane</location>
    </subcellularLocation>
</comment>
<dbReference type="GO" id="GO:0036376">
    <property type="term" value="P:sodium ion export across plasma membrane"/>
    <property type="evidence" value="ECO:0007669"/>
    <property type="project" value="InterPro"/>
</dbReference>
<keyword evidence="4 6" id="KW-1133">Transmembrane helix</keyword>
<organism evidence="7 8">
    <name type="scientific">Eshraghiella crossota DSM 2876</name>
    <dbReference type="NCBI Taxonomy" id="511680"/>
    <lineage>
        <taxon>Bacteria</taxon>
        <taxon>Bacillati</taxon>
        <taxon>Bacillota</taxon>
        <taxon>Clostridia</taxon>
        <taxon>Lachnospirales</taxon>
        <taxon>Lachnospiraceae</taxon>
        <taxon>Eshraghiella</taxon>
    </lineage>
</organism>